<gene>
    <name evidence="11" type="primary">malQ</name>
    <name evidence="11" type="ordered locus">CHU_2290</name>
</gene>
<dbReference type="PANTHER" id="PTHR32438">
    <property type="entry name" value="4-ALPHA-GLUCANOTRANSFERASE DPE1, CHLOROPLASTIC/AMYLOPLASTIC"/>
    <property type="match status" value="1"/>
</dbReference>
<dbReference type="RefSeq" id="WP_011585668.1">
    <property type="nucleotide sequence ID" value="NC_008255.1"/>
</dbReference>
<evidence type="ECO:0000256" key="1">
    <source>
        <dbReference type="ARBA" id="ARBA00000439"/>
    </source>
</evidence>
<dbReference type="Proteomes" id="UP000001822">
    <property type="component" value="Chromosome"/>
</dbReference>
<evidence type="ECO:0000256" key="4">
    <source>
        <dbReference type="ARBA" id="ARBA00020295"/>
    </source>
</evidence>
<comment type="catalytic activity">
    <reaction evidence="1 10">
        <text>Transfers a segment of a (1-&gt;4)-alpha-D-glucan to a new position in an acceptor, which may be glucose or a (1-&gt;4)-alpha-D-glucan.</text>
        <dbReference type="EC" id="2.4.1.25"/>
    </reaction>
</comment>
<dbReference type="GO" id="GO:0005975">
    <property type="term" value="P:carbohydrate metabolic process"/>
    <property type="evidence" value="ECO:0007669"/>
    <property type="project" value="InterPro"/>
</dbReference>
<comment type="similarity">
    <text evidence="2 10">Belongs to the disproportionating enzyme family.</text>
</comment>
<evidence type="ECO:0000256" key="6">
    <source>
        <dbReference type="ARBA" id="ARBA00022679"/>
    </source>
</evidence>
<dbReference type="KEGG" id="chu:CHU_2290"/>
<evidence type="ECO:0000313" key="11">
    <source>
        <dbReference type="EMBL" id="ABG59551.1"/>
    </source>
</evidence>
<name>A0A6N4ST44_CYTH3</name>
<dbReference type="InterPro" id="IPR017853">
    <property type="entry name" value="GH"/>
</dbReference>
<evidence type="ECO:0000256" key="3">
    <source>
        <dbReference type="ARBA" id="ARBA00012560"/>
    </source>
</evidence>
<sequence length="499" mass="57971">MNINRSSGVILHISSLYNTFGVGDFGPSAYRFADYLATTGIRYWQTLPLNYTDGGRGFSPYSCLSAFAGNPMFISPELLLEDGLLETTDLLEHTFEENIVEFDKVFAYKMSLLNKAFERFEKTEQPDFKSFCKKQAYWLDDFTLFLSLKNFYQGAWWLDWPAEIKNRDTRALNKIKKTLEHSIVKEKFIQYLFFKQLALLRTYVTQKNIQFIGDMPFYVSHDSADVWKHPELFKLFKDGRPAKVAGVPPDMFSETGQLWGMPIFNWSALKKTGYDWWIKRITHTLLMCDIIRLDHFRAFSAYYEISATEHTAANGKWVKAPGNDLFKKIQQIHADMPFIAEDLGEIDQPVWDLMKKFDLPGMKLLQFAFFDDAPTSIHNPHNYVPHCISYTGTHDNNTLQGWWKEEVSDKGKSMISVYFNKTIDESNLNKEFIRKAISSVAVIAVWPMQDMLGLGAEAKMNRPGSLHDNWKWRLHSQAPLTEELAKEIHNQLYLFNRLH</sequence>
<dbReference type="Gene3D" id="3.20.20.80">
    <property type="entry name" value="Glycosidases"/>
    <property type="match status" value="1"/>
</dbReference>
<dbReference type="EC" id="2.4.1.25" evidence="3 10"/>
<dbReference type="OrthoDB" id="9811841at2"/>
<proteinExistence type="inferred from homology"/>
<keyword evidence="6 10" id="KW-0808">Transferase</keyword>
<evidence type="ECO:0000256" key="7">
    <source>
        <dbReference type="ARBA" id="ARBA00023277"/>
    </source>
</evidence>
<dbReference type="AlphaFoldDB" id="A0A6N4ST44"/>
<evidence type="ECO:0000256" key="10">
    <source>
        <dbReference type="RuleBase" id="RU361207"/>
    </source>
</evidence>
<keyword evidence="7 10" id="KW-0119">Carbohydrate metabolism</keyword>
<evidence type="ECO:0000256" key="2">
    <source>
        <dbReference type="ARBA" id="ARBA00005684"/>
    </source>
</evidence>
<evidence type="ECO:0000256" key="8">
    <source>
        <dbReference type="ARBA" id="ARBA00031423"/>
    </source>
</evidence>
<evidence type="ECO:0000256" key="5">
    <source>
        <dbReference type="ARBA" id="ARBA00022676"/>
    </source>
</evidence>
<dbReference type="NCBIfam" id="NF011080">
    <property type="entry name" value="PRK14508.1-3"/>
    <property type="match status" value="1"/>
</dbReference>
<evidence type="ECO:0000256" key="9">
    <source>
        <dbReference type="ARBA" id="ARBA00031501"/>
    </source>
</evidence>
<reference evidence="11 12" key="1">
    <citation type="journal article" date="2007" name="Appl. Environ. Microbiol.">
        <title>Genome sequence of the cellulolytic gliding bacterium Cytophaga hutchinsonii.</title>
        <authorList>
            <person name="Xie G."/>
            <person name="Bruce D.C."/>
            <person name="Challacombe J.F."/>
            <person name="Chertkov O."/>
            <person name="Detter J.C."/>
            <person name="Gilna P."/>
            <person name="Han C.S."/>
            <person name="Lucas S."/>
            <person name="Misra M."/>
            <person name="Myers G.L."/>
            <person name="Richardson P."/>
            <person name="Tapia R."/>
            <person name="Thayer N."/>
            <person name="Thompson L.S."/>
            <person name="Brettin T.S."/>
            <person name="Henrissat B."/>
            <person name="Wilson D.B."/>
            <person name="McBride M.J."/>
        </authorList>
    </citation>
    <scope>NUCLEOTIDE SEQUENCE [LARGE SCALE GENOMIC DNA]</scope>
    <source>
        <strain evidence="12">ATCC 33406 / DSM 1761 / CIP 103989 / NBRC 15051 / NCIMB 9469 / D465</strain>
    </source>
</reference>
<keyword evidence="5 10" id="KW-0328">Glycosyltransferase</keyword>
<dbReference type="GO" id="GO:0004134">
    <property type="term" value="F:4-alpha-glucanotransferase activity"/>
    <property type="evidence" value="ECO:0007669"/>
    <property type="project" value="UniProtKB-EC"/>
</dbReference>
<evidence type="ECO:0000313" key="12">
    <source>
        <dbReference type="Proteomes" id="UP000001822"/>
    </source>
</evidence>
<dbReference type="NCBIfam" id="TIGR00217">
    <property type="entry name" value="malQ"/>
    <property type="match status" value="1"/>
</dbReference>
<dbReference type="Pfam" id="PF02446">
    <property type="entry name" value="Glyco_hydro_77"/>
    <property type="match status" value="1"/>
</dbReference>
<organism evidence="11 12">
    <name type="scientific">Cytophaga hutchinsonii (strain ATCC 33406 / DSM 1761 / CIP 103989 / NBRC 15051 / NCIMB 9469 / D465)</name>
    <dbReference type="NCBI Taxonomy" id="269798"/>
    <lineage>
        <taxon>Bacteria</taxon>
        <taxon>Pseudomonadati</taxon>
        <taxon>Bacteroidota</taxon>
        <taxon>Cytophagia</taxon>
        <taxon>Cytophagales</taxon>
        <taxon>Cytophagaceae</taxon>
        <taxon>Cytophaga</taxon>
    </lineage>
</organism>
<dbReference type="SUPFAM" id="SSF51445">
    <property type="entry name" value="(Trans)glycosidases"/>
    <property type="match status" value="1"/>
</dbReference>
<protein>
    <recommendedName>
        <fullName evidence="4 10">4-alpha-glucanotransferase</fullName>
        <ecNumber evidence="3 10">2.4.1.25</ecNumber>
    </recommendedName>
    <alternativeName>
        <fullName evidence="8 10">Amylomaltase</fullName>
    </alternativeName>
    <alternativeName>
        <fullName evidence="9 10">Disproportionating enzyme</fullName>
    </alternativeName>
</protein>
<accession>A0A6N4ST44</accession>
<keyword evidence="12" id="KW-1185">Reference proteome</keyword>
<dbReference type="PANTHER" id="PTHR32438:SF5">
    <property type="entry name" value="4-ALPHA-GLUCANOTRANSFERASE DPE1, CHLOROPLASTIC_AMYLOPLASTIC"/>
    <property type="match status" value="1"/>
</dbReference>
<dbReference type="EMBL" id="CP000383">
    <property type="protein sequence ID" value="ABG59551.1"/>
    <property type="molecule type" value="Genomic_DNA"/>
</dbReference>
<dbReference type="InterPro" id="IPR003385">
    <property type="entry name" value="Glyco_hydro_77"/>
</dbReference>